<feature type="binding site" evidence="1">
    <location>
        <begin position="134"/>
        <end position="141"/>
    </location>
    <ligand>
        <name>ATP</name>
        <dbReference type="ChEBI" id="CHEBI:30616"/>
    </ligand>
</feature>
<keyword evidence="1" id="KW-0505">Motor protein</keyword>
<evidence type="ECO:0000313" key="5">
    <source>
        <dbReference type="EMBL" id="VTZ69719.1"/>
    </source>
</evidence>
<dbReference type="KEGG" id="pcb:PCHAS_1224700"/>
<protein>
    <submittedName>
        <fullName evidence="5">Kinesin-like protein, putative</fullName>
    </submittedName>
</protein>
<feature type="coiled-coil region" evidence="2">
    <location>
        <begin position="526"/>
        <end position="553"/>
    </location>
</feature>
<keyword evidence="6" id="KW-1185">Reference proteome</keyword>
<organism evidence="5 6">
    <name type="scientific">Plasmodium chabaudi chabaudi</name>
    <dbReference type="NCBI Taxonomy" id="31271"/>
    <lineage>
        <taxon>Eukaryota</taxon>
        <taxon>Sar</taxon>
        <taxon>Alveolata</taxon>
        <taxon>Apicomplexa</taxon>
        <taxon>Aconoidasida</taxon>
        <taxon>Haemosporida</taxon>
        <taxon>Plasmodiidae</taxon>
        <taxon>Plasmodium</taxon>
        <taxon>Plasmodium (Vinckeia)</taxon>
    </lineage>
</organism>
<dbReference type="OrthoDB" id="123929at2759"/>
<reference evidence="5 6" key="1">
    <citation type="journal article" date="2014" name="BMC Biol.">
        <title>A comprehensive evaluation of rodent malaria parasite genomes and gene expression.</title>
        <authorList>
            <person name="Otto T.D."/>
            <person name="Bohme U."/>
            <person name="Jackson A.P."/>
            <person name="Hunt M."/>
            <person name="Franke-Fayard B."/>
            <person name="Hoeijmakers W.A."/>
            <person name="Religa A.A."/>
            <person name="Robertson L."/>
            <person name="Sanders M."/>
            <person name="Ogun S.A."/>
            <person name="Cunningham D."/>
            <person name="Erhart A."/>
            <person name="Billker O."/>
            <person name="Khan S.M."/>
            <person name="Stunnenberg H.G."/>
            <person name="Langhorne J."/>
            <person name="Holder A.A."/>
            <person name="Waters A.P."/>
            <person name="Newbold C.I."/>
            <person name="Pain A."/>
            <person name="Berriman M."/>
            <person name="Janse C.J."/>
        </authorList>
    </citation>
    <scope>NUCLEOTIDE SEQUENCE [LARGE SCALE GENOMIC DNA]</scope>
    <source>
        <strain evidence="5 6">AS</strain>
    </source>
</reference>
<dbReference type="GO" id="GO:0016887">
    <property type="term" value="F:ATP hydrolysis activity"/>
    <property type="evidence" value="ECO:0007669"/>
    <property type="project" value="TreeGrafter"/>
</dbReference>
<feature type="domain" description="Kinesin motor" evidence="4">
    <location>
        <begin position="55"/>
        <end position="390"/>
    </location>
</feature>
<dbReference type="InterPro" id="IPR001752">
    <property type="entry name" value="Kinesin_motor_dom"/>
</dbReference>
<feature type="region of interest" description="Disordered" evidence="3">
    <location>
        <begin position="416"/>
        <end position="445"/>
    </location>
</feature>
<evidence type="ECO:0000256" key="1">
    <source>
        <dbReference type="PROSITE-ProRule" id="PRU00283"/>
    </source>
</evidence>
<dbReference type="SUPFAM" id="SSF52540">
    <property type="entry name" value="P-loop containing nucleoside triphosphate hydrolases"/>
    <property type="match status" value="1"/>
</dbReference>
<dbReference type="InterPro" id="IPR027417">
    <property type="entry name" value="P-loop_NTPase"/>
</dbReference>
<evidence type="ECO:0000313" key="6">
    <source>
        <dbReference type="Proteomes" id="UP000071118"/>
    </source>
</evidence>
<dbReference type="GO" id="GO:0007018">
    <property type="term" value="P:microtubule-based movement"/>
    <property type="evidence" value="ECO:0007669"/>
    <property type="project" value="InterPro"/>
</dbReference>
<proteinExistence type="inferred from homology"/>
<keyword evidence="2" id="KW-0175">Coiled coil</keyword>
<dbReference type="InterPro" id="IPR027640">
    <property type="entry name" value="Kinesin-like_fam"/>
</dbReference>
<dbReference type="GeneID" id="3499274"/>
<dbReference type="Proteomes" id="UP000071118">
    <property type="component" value="Chromosome 12"/>
</dbReference>
<sequence>MHKRAYSESLGLIREELNNFFSFSIFSCTYTCVGKQNLKDIKYEIKVDEQKGKKLENVVVRIRKLEQNEELTLQTDPKDRTALYFKKDFEIEKYNFDLVFDENDNNEMIFNEIGGHEIVNSVCRGYKETIITYGQTGSGKTYTLFGSEKEYGIIYYFVYHLYKICNKKKYAKYSIYLSIYEILGDTLVDLMSYQNEKNIEFYTEEYYLKTIKYSYKVVNIKSYEAAKKMIDAACMLRNVEATSQNMRSSRSHAIIQFFVNISEPTISNNVKTVKDYYGVLTLVDLVGCEREEYNTNKNINKYEYKGGNTNDKTSARVLNSSLSSLNKMLRKMQMGNLDESDKRQSVLCKVLFNYIQKTCGVCLIFCFNPTLSQKSLTSSTLTMASECKKIKSKRKQLFYVNLETRDAFFKNIKSKDNTHTSATNNDSNNSNKKTSAKNEEQFQDTELDSVYSKCSQKSDMHSSEKDNIKGINDKVNIRNNSSIFVLCTNDDNNQIINITDKKTDNEKHNLLRNLLHEIVEEKIMEDKKNKNIIEQLKNDISKLKNECNFWKKETYNYHNKLKILNKNYLKINEFLFKTLNNNSINSTNSNDTKMNYNTRQNTNSPNSYHNYSLKKYPNETRKYEKSQSLSINLNRKLCEDNKNISISPRTHKKETLDIENSDLKKKNSISPDSFRTKKIIDSEENYSKKTDGYSKISSERYNLKSKPVTEIYQINEQGLEKNSFYNKHRSFSEAYNYDGKKSAK</sequence>
<evidence type="ECO:0000256" key="2">
    <source>
        <dbReference type="SAM" id="Coils"/>
    </source>
</evidence>
<dbReference type="PROSITE" id="PS50067">
    <property type="entry name" value="KINESIN_MOTOR_2"/>
    <property type="match status" value="1"/>
</dbReference>
<dbReference type="GO" id="GO:0003777">
    <property type="term" value="F:microtubule motor activity"/>
    <property type="evidence" value="ECO:0007669"/>
    <property type="project" value="InterPro"/>
</dbReference>
<dbReference type="PROSITE" id="PS51257">
    <property type="entry name" value="PROKAR_LIPOPROTEIN"/>
    <property type="match status" value="1"/>
</dbReference>
<dbReference type="GO" id="GO:0008017">
    <property type="term" value="F:microtubule binding"/>
    <property type="evidence" value="ECO:0007669"/>
    <property type="project" value="InterPro"/>
</dbReference>
<dbReference type="RefSeq" id="XP_016654271.1">
    <property type="nucleotide sequence ID" value="XM_016798914.1"/>
</dbReference>
<dbReference type="Pfam" id="PF00225">
    <property type="entry name" value="Kinesin"/>
    <property type="match status" value="1"/>
</dbReference>
<accession>A0A4V0K986</accession>
<dbReference type="AlphaFoldDB" id="A0A4V0K986"/>
<dbReference type="Gene3D" id="3.40.850.10">
    <property type="entry name" value="Kinesin motor domain"/>
    <property type="match status" value="1"/>
</dbReference>
<name>A0A4V0K986_PLACU</name>
<dbReference type="GO" id="GO:0005871">
    <property type="term" value="C:kinesin complex"/>
    <property type="evidence" value="ECO:0007669"/>
    <property type="project" value="TreeGrafter"/>
</dbReference>
<dbReference type="InterPro" id="IPR036961">
    <property type="entry name" value="Kinesin_motor_dom_sf"/>
</dbReference>
<dbReference type="PRINTS" id="PR00380">
    <property type="entry name" value="KINESINHEAVY"/>
</dbReference>
<dbReference type="PANTHER" id="PTHR24115:SF996">
    <property type="entry name" value="PUTATIVE-RELATED"/>
    <property type="match status" value="1"/>
</dbReference>
<dbReference type="GO" id="GO:0005524">
    <property type="term" value="F:ATP binding"/>
    <property type="evidence" value="ECO:0007669"/>
    <property type="project" value="UniProtKB-UniRule"/>
</dbReference>
<comment type="similarity">
    <text evidence="1">Belongs to the TRAFAC class myosin-kinesin ATPase superfamily. Kinesin family.</text>
</comment>
<feature type="compositionally biased region" description="Low complexity" evidence="3">
    <location>
        <begin position="419"/>
        <end position="433"/>
    </location>
</feature>
<keyword evidence="1" id="KW-0067">ATP-binding</keyword>
<keyword evidence="1" id="KW-0547">Nucleotide-binding</keyword>
<evidence type="ECO:0000259" key="4">
    <source>
        <dbReference type="PROSITE" id="PS50067"/>
    </source>
</evidence>
<dbReference type="GO" id="GO:0005874">
    <property type="term" value="C:microtubule"/>
    <property type="evidence" value="ECO:0007669"/>
    <property type="project" value="TreeGrafter"/>
</dbReference>
<dbReference type="SMART" id="SM00129">
    <property type="entry name" value="KISc"/>
    <property type="match status" value="1"/>
</dbReference>
<evidence type="ECO:0000256" key="3">
    <source>
        <dbReference type="SAM" id="MobiDB-lite"/>
    </source>
</evidence>
<dbReference type="PANTHER" id="PTHR24115">
    <property type="entry name" value="KINESIN-RELATED"/>
    <property type="match status" value="1"/>
</dbReference>
<dbReference type="EMBL" id="LK022889">
    <property type="protein sequence ID" value="VTZ69719.1"/>
    <property type="molecule type" value="Genomic_DNA"/>
</dbReference>
<dbReference type="VEuPathDB" id="PlasmoDB:PCHAS_1224700"/>
<gene>
    <name evidence="5" type="ORF">PCHAS_1224700</name>
</gene>